<dbReference type="Proteomes" id="UP000075884">
    <property type="component" value="Unassembled WGS sequence"/>
</dbReference>
<accession>A0A182NWP0</accession>
<reference evidence="1" key="2">
    <citation type="submission" date="2020-05" db="UniProtKB">
        <authorList>
            <consortium name="EnsemblMetazoa"/>
        </authorList>
    </citation>
    <scope>IDENTIFICATION</scope>
    <source>
        <strain evidence="1">WRAIR2</strain>
    </source>
</reference>
<keyword evidence="2" id="KW-1185">Reference proteome</keyword>
<dbReference type="EnsemblMetazoa" id="ADIR014307-RA">
    <property type="protein sequence ID" value="ADIR014307-PA"/>
    <property type="gene ID" value="ADIR014307"/>
</dbReference>
<proteinExistence type="predicted"/>
<dbReference type="AlphaFoldDB" id="A0A182NWP0"/>
<organism evidence="1 2">
    <name type="scientific">Anopheles dirus</name>
    <dbReference type="NCBI Taxonomy" id="7168"/>
    <lineage>
        <taxon>Eukaryota</taxon>
        <taxon>Metazoa</taxon>
        <taxon>Ecdysozoa</taxon>
        <taxon>Arthropoda</taxon>
        <taxon>Hexapoda</taxon>
        <taxon>Insecta</taxon>
        <taxon>Pterygota</taxon>
        <taxon>Neoptera</taxon>
        <taxon>Endopterygota</taxon>
        <taxon>Diptera</taxon>
        <taxon>Nematocera</taxon>
        <taxon>Culicoidea</taxon>
        <taxon>Culicidae</taxon>
        <taxon>Anophelinae</taxon>
        <taxon>Anopheles</taxon>
    </lineage>
</organism>
<evidence type="ECO:0000313" key="1">
    <source>
        <dbReference type="EnsemblMetazoa" id="ADIR014307-PA"/>
    </source>
</evidence>
<protein>
    <submittedName>
        <fullName evidence="1">Uncharacterized protein</fullName>
    </submittedName>
</protein>
<sequence>MRLNWNGTVGIIGIRSSNTCS</sequence>
<evidence type="ECO:0000313" key="2">
    <source>
        <dbReference type="Proteomes" id="UP000075884"/>
    </source>
</evidence>
<reference evidence="2" key="1">
    <citation type="submission" date="2013-03" db="EMBL/GenBank/DDBJ databases">
        <title>The Genome Sequence of Anopheles dirus WRAIR2.</title>
        <authorList>
            <consortium name="The Broad Institute Genomics Platform"/>
            <person name="Neafsey D.E."/>
            <person name="Walton C."/>
            <person name="Walker B."/>
            <person name="Young S.K."/>
            <person name="Zeng Q."/>
            <person name="Gargeya S."/>
            <person name="Fitzgerald M."/>
            <person name="Haas B."/>
            <person name="Abouelleil A."/>
            <person name="Allen A.W."/>
            <person name="Alvarado L."/>
            <person name="Arachchi H.M."/>
            <person name="Berlin A.M."/>
            <person name="Chapman S.B."/>
            <person name="Gainer-Dewar J."/>
            <person name="Goldberg J."/>
            <person name="Griggs A."/>
            <person name="Gujja S."/>
            <person name="Hansen M."/>
            <person name="Howarth C."/>
            <person name="Imamovic A."/>
            <person name="Ireland A."/>
            <person name="Larimer J."/>
            <person name="McCowan C."/>
            <person name="Murphy C."/>
            <person name="Pearson M."/>
            <person name="Poon T.W."/>
            <person name="Priest M."/>
            <person name="Roberts A."/>
            <person name="Saif S."/>
            <person name="Shea T."/>
            <person name="Sisk P."/>
            <person name="Sykes S."/>
            <person name="Wortman J."/>
            <person name="Nusbaum C."/>
            <person name="Birren B."/>
        </authorList>
    </citation>
    <scope>NUCLEOTIDE SEQUENCE [LARGE SCALE GENOMIC DNA]</scope>
    <source>
        <strain evidence="2">WRAIR2</strain>
    </source>
</reference>
<name>A0A182NWP0_9DIPT</name>
<dbReference type="VEuPathDB" id="VectorBase:ADIR014307"/>